<protein>
    <submittedName>
        <fullName evidence="1">Uncharacterized protein</fullName>
    </submittedName>
</protein>
<sequence>MVCDRYMVTNHHTSAIGRNEHKGRAPRPAQLLQHGCHLVRRAARPEVHLPPTQPQRAAVSEDGSVEIPLQIPVPCSCIVVAVSAVEFDDEPPPVVFDVAEAVAADGRRCLSTWSRQTVSPFDASQVRVLQH</sequence>
<name>G7H0S6_9ACTN</name>
<evidence type="ECO:0000313" key="1">
    <source>
        <dbReference type="EMBL" id="GAB09451.1"/>
    </source>
</evidence>
<comment type="caution">
    <text evidence="1">The sequence shown here is derived from an EMBL/GenBank/DDBJ whole genome shotgun (WGS) entry which is preliminary data.</text>
</comment>
<reference evidence="1 2" key="1">
    <citation type="submission" date="2011-11" db="EMBL/GenBank/DDBJ databases">
        <title>Whole genome shotgun sequence of Gordonia araii NBRC 100433.</title>
        <authorList>
            <person name="Yoshida Y."/>
            <person name="Hosoyama A."/>
            <person name="Tsuchikane K."/>
            <person name="Katsumata H."/>
            <person name="Yamazaki S."/>
            <person name="Fujita N."/>
        </authorList>
    </citation>
    <scope>NUCLEOTIDE SEQUENCE [LARGE SCALE GENOMIC DNA]</scope>
    <source>
        <strain evidence="1 2">NBRC 100433</strain>
    </source>
</reference>
<dbReference type="STRING" id="1073574.GOARA_036_01840"/>
<dbReference type="EMBL" id="BAEE01000036">
    <property type="protein sequence ID" value="GAB09451.1"/>
    <property type="molecule type" value="Genomic_DNA"/>
</dbReference>
<accession>G7H0S6</accession>
<gene>
    <name evidence="1" type="ORF">GOARA_036_01840</name>
</gene>
<keyword evidence="2" id="KW-1185">Reference proteome</keyword>
<proteinExistence type="predicted"/>
<organism evidence="1 2">
    <name type="scientific">Gordonia araii NBRC 100433</name>
    <dbReference type="NCBI Taxonomy" id="1073574"/>
    <lineage>
        <taxon>Bacteria</taxon>
        <taxon>Bacillati</taxon>
        <taxon>Actinomycetota</taxon>
        <taxon>Actinomycetes</taxon>
        <taxon>Mycobacteriales</taxon>
        <taxon>Gordoniaceae</taxon>
        <taxon>Gordonia</taxon>
    </lineage>
</organism>
<dbReference type="AlphaFoldDB" id="G7H0S6"/>
<dbReference type="Proteomes" id="UP000035088">
    <property type="component" value="Unassembled WGS sequence"/>
</dbReference>
<evidence type="ECO:0000313" key="2">
    <source>
        <dbReference type="Proteomes" id="UP000035088"/>
    </source>
</evidence>